<protein>
    <submittedName>
        <fullName evidence="2">DUF624 domain-containing protein</fullName>
    </submittedName>
</protein>
<keyword evidence="3" id="KW-1185">Reference proteome</keyword>
<organism evidence="2 3">
    <name type="scientific">Oscillibacter valericigenes</name>
    <dbReference type="NCBI Taxonomy" id="351091"/>
    <lineage>
        <taxon>Bacteria</taxon>
        <taxon>Bacillati</taxon>
        <taxon>Bacillota</taxon>
        <taxon>Clostridia</taxon>
        <taxon>Eubacteriales</taxon>
        <taxon>Oscillospiraceae</taxon>
        <taxon>Oscillibacter</taxon>
    </lineage>
</organism>
<sequence>MRRLFDPDSPVMSALSSLMDFFVLSLLTLMCSLPVITAGAAWCALYGSMADMAAGASVHLQGYFAHFRRLFKPATKCWVLILALAYLFFLDFQAIGSLPSSIRIFFWGGVLFLVFCLLMAAAFLPPLINANPSLPFLQLWKTALVQGIGRLPRSLAILAALAIPAVVLFFSNRWFWLLIFVWSFLWPAAVGFLWARLTVRLFQPWRFDQGD</sequence>
<feature type="transmembrane region" description="Helical" evidence="1">
    <location>
        <begin position="104"/>
        <end position="130"/>
    </location>
</feature>
<evidence type="ECO:0000256" key="1">
    <source>
        <dbReference type="SAM" id="Phobius"/>
    </source>
</evidence>
<proteinExistence type="predicted"/>
<dbReference type="EMBL" id="JACSNX010000001">
    <property type="protein sequence ID" value="MBM6849980.1"/>
    <property type="molecule type" value="Genomic_DNA"/>
</dbReference>
<keyword evidence="1" id="KW-0472">Membrane</keyword>
<dbReference type="RefSeq" id="WP_204801541.1">
    <property type="nucleotide sequence ID" value="NZ_JACSNX010000001.1"/>
</dbReference>
<name>A0ABS2FSR3_9FIRM</name>
<evidence type="ECO:0000313" key="2">
    <source>
        <dbReference type="EMBL" id="MBM6849980.1"/>
    </source>
</evidence>
<reference evidence="2 3" key="1">
    <citation type="journal article" date="2021" name="Sci. Rep.">
        <title>The distribution of antibiotic resistance genes in chicken gut microbiota commensals.</title>
        <authorList>
            <person name="Juricova H."/>
            <person name="Matiasovicova J."/>
            <person name="Kubasova T."/>
            <person name="Cejkova D."/>
            <person name="Rychlik I."/>
        </authorList>
    </citation>
    <scope>NUCLEOTIDE SEQUENCE [LARGE SCALE GENOMIC DNA]</scope>
    <source>
        <strain evidence="2 3">An411</strain>
    </source>
</reference>
<feature type="transmembrane region" description="Helical" evidence="1">
    <location>
        <begin position="77"/>
        <end position="98"/>
    </location>
</feature>
<dbReference type="Proteomes" id="UP000719500">
    <property type="component" value="Unassembled WGS sequence"/>
</dbReference>
<gene>
    <name evidence="2" type="ORF">H9X91_00830</name>
</gene>
<feature type="transmembrane region" description="Helical" evidence="1">
    <location>
        <begin position="21"/>
        <end position="42"/>
    </location>
</feature>
<comment type="caution">
    <text evidence="2">The sequence shown here is derived from an EMBL/GenBank/DDBJ whole genome shotgun (WGS) entry which is preliminary data.</text>
</comment>
<accession>A0ABS2FSR3</accession>
<dbReference type="InterPro" id="IPR006938">
    <property type="entry name" value="DUF624"/>
</dbReference>
<keyword evidence="1" id="KW-1133">Transmembrane helix</keyword>
<dbReference type="Pfam" id="PF04854">
    <property type="entry name" value="DUF624"/>
    <property type="match status" value="1"/>
</dbReference>
<feature type="transmembrane region" description="Helical" evidence="1">
    <location>
        <begin position="151"/>
        <end position="170"/>
    </location>
</feature>
<evidence type="ECO:0000313" key="3">
    <source>
        <dbReference type="Proteomes" id="UP000719500"/>
    </source>
</evidence>
<keyword evidence="1" id="KW-0812">Transmembrane</keyword>
<feature type="transmembrane region" description="Helical" evidence="1">
    <location>
        <begin position="176"/>
        <end position="197"/>
    </location>
</feature>